<dbReference type="Pfam" id="PF13556">
    <property type="entry name" value="HTH_30"/>
    <property type="match status" value="1"/>
</dbReference>
<dbReference type="InterPro" id="IPR025751">
    <property type="entry name" value="RsbRD_N_dom"/>
</dbReference>
<proteinExistence type="predicted"/>
<reference evidence="3 4" key="1">
    <citation type="submission" date="2022-10" db="EMBL/GenBank/DDBJ databases">
        <title>The complete genomes of actinobacterial strains from the NBC collection.</title>
        <authorList>
            <person name="Joergensen T.S."/>
            <person name="Alvarez Arevalo M."/>
            <person name="Sterndorff E.B."/>
            <person name="Faurdal D."/>
            <person name="Vuksanovic O."/>
            <person name="Mourched A.-S."/>
            <person name="Charusanti P."/>
            <person name="Shaw S."/>
            <person name="Blin K."/>
            <person name="Weber T."/>
        </authorList>
    </citation>
    <scope>NUCLEOTIDE SEQUENCE [LARGE SCALE GENOMIC DNA]</scope>
    <source>
        <strain evidence="3 4">NBC_01413</strain>
    </source>
</reference>
<dbReference type="PANTHER" id="PTHR33744:SF7">
    <property type="entry name" value="PUCR FAMILY TRANSCRIPTIONAL REGULATOR"/>
    <property type="match status" value="1"/>
</dbReference>
<feature type="domain" description="RsbT co-antagonist protein RsbRD N-terminal" evidence="2">
    <location>
        <begin position="28"/>
        <end position="149"/>
    </location>
</feature>
<dbReference type="Proteomes" id="UP001621418">
    <property type="component" value="Chromosome"/>
</dbReference>
<organism evidence="3 4">
    <name type="scientific">Nocardia salmonicida</name>
    <dbReference type="NCBI Taxonomy" id="53431"/>
    <lineage>
        <taxon>Bacteria</taxon>
        <taxon>Bacillati</taxon>
        <taxon>Actinomycetota</taxon>
        <taxon>Actinomycetes</taxon>
        <taxon>Mycobacteriales</taxon>
        <taxon>Nocardiaceae</taxon>
        <taxon>Nocardia</taxon>
    </lineage>
</organism>
<protein>
    <submittedName>
        <fullName evidence="3">Helix-turn-helix domain-containing protein</fullName>
    </submittedName>
</protein>
<evidence type="ECO:0000259" key="1">
    <source>
        <dbReference type="Pfam" id="PF13556"/>
    </source>
</evidence>
<dbReference type="RefSeq" id="WP_405150137.1">
    <property type="nucleotide sequence ID" value="NZ_CP109527.1"/>
</dbReference>
<dbReference type="EMBL" id="CP109527">
    <property type="protein sequence ID" value="WTY38226.1"/>
    <property type="molecule type" value="Genomic_DNA"/>
</dbReference>
<dbReference type="PANTHER" id="PTHR33744">
    <property type="entry name" value="CARBOHYDRATE DIACID REGULATOR"/>
    <property type="match status" value="1"/>
</dbReference>
<dbReference type="Gene3D" id="1.10.10.2840">
    <property type="entry name" value="PucR C-terminal helix-turn-helix domain"/>
    <property type="match status" value="1"/>
</dbReference>
<dbReference type="Pfam" id="PF14361">
    <property type="entry name" value="RsbRD_N"/>
    <property type="match status" value="1"/>
</dbReference>
<evidence type="ECO:0000313" key="3">
    <source>
        <dbReference type="EMBL" id="WTY38226.1"/>
    </source>
</evidence>
<dbReference type="InterPro" id="IPR051448">
    <property type="entry name" value="CdaR-like_regulators"/>
</dbReference>
<keyword evidence="4" id="KW-1185">Reference proteome</keyword>
<gene>
    <name evidence="3" type="ORF">OG308_10485</name>
</gene>
<evidence type="ECO:0000259" key="2">
    <source>
        <dbReference type="Pfam" id="PF14361"/>
    </source>
</evidence>
<dbReference type="InterPro" id="IPR042070">
    <property type="entry name" value="PucR_C-HTH_sf"/>
</dbReference>
<accession>A0ABZ1NE46</accession>
<name>A0ABZ1NE46_9NOCA</name>
<feature type="domain" description="PucR C-terminal helix-turn-helix" evidence="1">
    <location>
        <begin position="328"/>
        <end position="382"/>
    </location>
</feature>
<evidence type="ECO:0000313" key="4">
    <source>
        <dbReference type="Proteomes" id="UP001621418"/>
    </source>
</evidence>
<sequence>MSGSSLEQSSDFDELRALLTYYVTGIDERVDRLVAQLRVQVPEYTVLASSDIAFFAAPIVRSVLEHVSATFTAPAAGSISAVGELARRRMRQGFPLETLTRSIQLVARFVLAALDEEASRRGLPPRVVLRAHDAAWEFANDAAGVIAEIQHDMIAEGPRRNAGQRVQFLRALLGGHLSAQRLATDAGVFGIDLVAHYQPLRARPDEVDDLPALMAVVARTSATREQRPVLAVAEGELFGVVPRPPVVDDRWLVALAEPAPLTAMASSFDEATTTLRLAQVFGRRGVVTAADLGPYPLAMLGTGDVERLERRHCTVLDDGRAGRRDMEDTVWAFLEHDRNTDATAAALIVHRNTVRYRLSRFQELTHLDLAHTHDLMTVWWVLAHRRLRRSSPMGSACH</sequence>
<dbReference type="InterPro" id="IPR025736">
    <property type="entry name" value="PucR_C-HTH_dom"/>
</dbReference>